<keyword evidence="4" id="KW-0067">ATP-binding</keyword>
<dbReference type="InterPro" id="IPR000719">
    <property type="entry name" value="Prot_kinase_dom"/>
</dbReference>
<reference evidence="7 8" key="2">
    <citation type="journal article" date="2017" name="Front. Plant Sci.">
        <title>Gene Classification and Mining of Molecular Markers Useful in Red Clover (Trifolium pratense) Breeding.</title>
        <authorList>
            <person name="Istvanek J."/>
            <person name="Dluhosova J."/>
            <person name="Dluhos P."/>
            <person name="Patkova L."/>
            <person name="Nedelnik J."/>
            <person name="Repkova J."/>
        </authorList>
    </citation>
    <scope>NUCLEOTIDE SEQUENCE [LARGE SCALE GENOMIC DNA]</scope>
    <source>
        <strain evidence="8">cv. Tatra</strain>
        <tissue evidence="7">Young leaves</tissue>
    </source>
</reference>
<dbReference type="EMBL" id="ASHM01013404">
    <property type="protein sequence ID" value="PNX95373.1"/>
    <property type="molecule type" value="Genomic_DNA"/>
</dbReference>
<reference evidence="7 8" key="1">
    <citation type="journal article" date="2014" name="Am. J. Bot.">
        <title>Genome assembly and annotation for red clover (Trifolium pratense; Fabaceae).</title>
        <authorList>
            <person name="Istvanek J."/>
            <person name="Jaros M."/>
            <person name="Krenek A."/>
            <person name="Repkova J."/>
        </authorList>
    </citation>
    <scope>NUCLEOTIDE SEQUENCE [LARGE SCALE GENOMIC DNA]</scope>
    <source>
        <strain evidence="8">cv. Tatra</strain>
        <tissue evidence="7">Young leaves</tissue>
    </source>
</reference>
<evidence type="ECO:0000256" key="3">
    <source>
        <dbReference type="ARBA" id="ARBA00022777"/>
    </source>
</evidence>
<dbReference type="AlphaFoldDB" id="A0A2K3MX38"/>
<feature type="compositionally biased region" description="Polar residues" evidence="5">
    <location>
        <begin position="464"/>
        <end position="476"/>
    </location>
</feature>
<accession>A0A2K3MX38</accession>
<gene>
    <name evidence="7" type="ORF">L195_g018564</name>
</gene>
<dbReference type="Pfam" id="PF00069">
    <property type="entry name" value="Pkinase"/>
    <property type="match status" value="1"/>
</dbReference>
<dbReference type="InterPro" id="IPR052059">
    <property type="entry name" value="CR_Ser/Thr_kinase"/>
</dbReference>
<dbReference type="Gene3D" id="1.10.510.10">
    <property type="entry name" value="Transferase(Phosphotransferase) domain 1"/>
    <property type="match status" value="1"/>
</dbReference>
<dbReference type="STRING" id="57577.A0A2K3MX38"/>
<keyword evidence="2" id="KW-0547">Nucleotide-binding</keyword>
<dbReference type="GO" id="GO:0030246">
    <property type="term" value="F:carbohydrate binding"/>
    <property type="evidence" value="ECO:0007669"/>
    <property type="project" value="UniProtKB-KW"/>
</dbReference>
<evidence type="ECO:0000313" key="8">
    <source>
        <dbReference type="Proteomes" id="UP000236291"/>
    </source>
</evidence>
<dbReference type="Proteomes" id="UP000236291">
    <property type="component" value="Unassembled WGS sequence"/>
</dbReference>
<dbReference type="SMART" id="SM00220">
    <property type="entry name" value="S_TKc"/>
    <property type="match status" value="1"/>
</dbReference>
<dbReference type="GO" id="GO:0004672">
    <property type="term" value="F:protein kinase activity"/>
    <property type="evidence" value="ECO:0007669"/>
    <property type="project" value="InterPro"/>
</dbReference>
<sequence>MDTTKSTTSCFFLSFCFLHEYRVDFSVDRTMFFSKFFSCLQKCRKKHGTVSDDNDDDKDTIDAVDSSSNLLFELHTLQLATNFFSELNQLGRGGFGPVFKSVYHPFGSHHGSRISFYGCARRIPDFALLKGGVKFCLVLTPSGSEVFRSTLKYVTPRPEVRLGACEPSRFCPMYKASRWVEKCETGLMPNGEEVAIKKLSMESRQGIREFMNEVRLLLRIQHKNLVTLLDKKRSLDWTTRFKIITGVARGLLYLHEEAPERIIHRDIKASNILLDEKLNPKISDFGLARLFPGEDTHVQTFRISGTHGYMAPEYAMRGYLSVKTDVFSYGVLVLEIVSGRKNHDVKLGSEKADLLSYAWKLYQGGKIMDLIDQSVGKYNGDEAAMCIQLGLLCCQASIVERPDMNSVHLMLSSDSFTLPRPSKPGIQGRVGKWNTTSTSALTNTNASSATKASGGSSFVEDYSRNSISTSSFDEGR</sequence>
<dbReference type="GO" id="GO:0005524">
    <property type="term" value="F:ATP binding"/>
    <property type="evidence" value="ECO:0007669"/>
    <property type="project" value="UniProtKB-KW"/>
</dbReference>
<dbReference type="InterPro" id="IPR011009">
    <property type="entry name" value="Kinase-like_dom_sf"/>
</dbReference>
<dbReference type="SUPFAM" id="SSF56112">
    <property type="entry name" value="Protein kinase-like (PK-like)"/>
    <property type="match status" value="1"/>
</dbReference>
<evidence type="ECO:0000256" key="4">
    <source>
        <dbReference type="ARBA" id="ARBA00022840"/>
    </source>
</evidence>
<dbReference type="FunFam" id="1.10.510.10:FF:001543">
    <property type="entry name" value="Cysteine-rich receptor-like protein kinase 41"/>
    <property type="match status" value="1"/>
</dbReference>
<proteinExistence type="predicted"/>
<feature type="domain" description="Protein kinase" evidence="6">
    <location>
        <begin position="84"/>
        <end position="411"/>
    </location>
</feature>
<keyword evidence="1" id="KW-0808">Transferase</keyword>
<protein>
    <submittedName>
        <fullName evidence="7">G-type lectin S-receptor-like serine/threonine-protein kinase</fullName>
    </submittedName>
</protein>
<dbReference type="Gene3D" id="3.30.200.20">
    <property type="entry name" value="Phosphorylase Kinase, domain 1"/>
    <property type="match status" value="2"/>
</dbReference>
<keyword evidence="3 7" id="KW-0418">Kinase</keyword>
<evidence type="ECO:0000256" key="2">
    <source>
        <dbReference type="ARBA" id="ARBA00022741"/>
    </source>
</evidence>
<name>A0A2K3MX38_TRIPR</name>
<evidence type="ECO:0000259" key="6">
    <source>
        <dbReference type="PROSITE" id="PS50011"/>
    </source>
</evidence>
<dbReference type="PROSITE" id="PS00108">
    <property type="entry name" value="PROTEIN_KINASE_ST"/>
    <property type="match status" value="1"/>
</dbReference>
<evidence type="ECO:0000256" key="1">
    <source>
        <dbReference type="ARBA" id="ARBA00022679"/>
    </source>
</evidence>
<dbReference type="PROSITE" id="PS50011">
    <property type="entry name" value="PROTEIN_KINASE_DOM"/>
    <property type="match status" value="1"/>
</dbReference>
<feature type="compositionally biased region" description="Low complexity" evidence="5">
    <location>
        <begin position="434"/>
        <end position="457"/>
    </location>
</feature>
<keyword evidence="7" id="KW-0675">Receptor</keyword>
<evidence type="ECO:0000313" key="7">
    <source>
        <dbReference type="EMBL" id="PNX95373.1"/>
    </source>
</evidence>
<organism evidence="7 8">
    <name type="scientific">Trifolium pratense</name>
    <name type="common">Red clover</name>
    <dbReference type="NCBI Taxonomy" id="57577"/>
    <lineage>
        <taxon>Eukaryota</taxon>
        <taxon>Viridiplantae</taxon>
        <taxon>Streptophyta</taxon>
        <taxon>Embryophyta</taxon>
        <taxon>Tracheophyta</taxon>
        <taxon>Spermatophyta</taxon>
        <taxon>Magnoliopsida</taxon>
        <taxon>eudicotyledons</taxon>
        <taxon>Gunneridae</taxon>
        <taxon>Pentapetalae</taxon>
        <taxon>rosids</taxon>
        <taxon>fabids</taxon>
        <taxon>Fabales</taxon>
        <taxon>Fabaceae</taxon>
        <taxon>Papilionoideae</taxon>
        <taxon>50 kb inversion clade</taxon>
        <taxon>NPAAA clade</taxon>
        <taxon>Hologalegina</taxon>
        <taxon>IRL clade</taxon>
        <taxon>Trifolieae</taxon>
        <taxon>Trifolium</taxon>
    </lineage>
</organism>
<dbReference type="PANTHER" id="PTHR47973">
    <property type="entry name" value="CYSTEINE-RICH RECEPTOR-LIKE PROTEIN KINASE 3"/>
    <property type="match status" value="1"/>
</dbReference>
<comment type="caution">
    <text evidence="7">The sequence shown here is derived from an EMBL/GenBank/DDBJ whole genome shotgun (WGS) entry which is preliminary data.</text>
</comment>
<feature type="region of interest" description="Disordered" evidence="5">
    <location>
        <begin position="420"/>
        <end position="476"/>
    </location>
</feature>
<dbReference type="InterPro" id="IPR008271">
    <property type="entry name" value="Ser/Thr_kinase_AS"/>
</dbReference>
<keyword evidence="7" id="KW-0430">Lectin</keyword>
<evidence type="ECO:0000256" key="5">
    <source>
        <dbReference type="SAM" id="MobiDB-lite"/>
    </source>
</evidence>